<dbReference type="PANTHER" id="PTHR16301:SF20">
    <property type="entry name" value="IMPACT FAMILY MEMBER YIGZ"/>
    <property type="match status" value="1"/>
</dbReference>
<dbReference type="Proteomes" id="UP000000492">
    <property type="component" value="Chromosome"/>
</dbReference>
<evidence type="ECO:0008006" key="6">
    <source>
        <dbReference type="Google" id="ProtNLM"/>
    </source>
</evidence>
<gene>
    <name evidence="4" type="ordered locus">CRES_0817</name>
</gene>
<protein>
    <recommendedName>
        <fullName evidence="6">YigZ family protein</fullName>
    </recommendedName>
</protein>
<dbReference type="PANTHER" id="PTHR16301">
    <property type="entry name" value="IMPACT-RELATED"/>
    <property type="match status" value="1"/>
</dbReference>
<dbReference type="InterPro" id="IPR035647">
    <property type="entry name" value="EFG_III/V"/>
</dbReference>
<keyword evidence="5" id="KW-1185">Reference proteome</keyword>
<dbReference type="SUPFAM" id="SSF54980">
    <property type="entry name" value="EF-G C-terminal domain-like"/>
    <property type="match status" value="1"/>
</dbReference>
<dbReference type="eggNOG" id="COG1739">
    <property type="taxonomic scope" value="Bacteria"/>
</dbReference>
<dbReference type="SUPFAM" id="SSF54211">
    <property type="entry name" value="Ribosomal protein S5 domain 2-like"/>
    <property type="match status" value="1"/>
</dbReference>
<name>F8E0D2_CORRG</name>
<dbReference type="STRING" id="662755.CRES_0817"/>
<organism evidence="4 5">
    <name type="scientific">Corynebacterium resistens (strain DSM 45100 / JCM 12819 / GTC 2026 / SICGH 158)</name>
    <dbReference type="NCBI Taxonomy" id="662755"/>
    <lineage>
        <taxon>Bacteria</taxon>
        <taxon>Bacillati</taxon>
        <taxon>Actinomycetota</taxon>
        <taxon>Actinomycetes</taxon>
        <taxon>Mycobacteriales</taxon>
        <taxon>Corynebacteriaceae</taxon>
        <taxon>Corynebacterium</taxon>
    </lineage>
</organism>
<dbReference type="InterPro" id="IPR020568">
    <property type="entry name" value="Ribosomal_Su5_D2-typ_SF"/>
</dbReference>
<reference evidence="4 5" key="1">
    <citation type="journal article" date="2012" name="BMC Genomics">
        <title>Complete genome sequence, lifestyle, and multi-drug resistance of the human pathogen Corynebacterium resistens DSM 45100 isolated from blood samples of a leukemia patient.</title>
        <authorList>
            <person name="Schroder J."/>
            <person name="Maus I."/>
            <person name="Meyer K."/>
            <person name="Wordemann S."/>
            <person name="Blom J."/>
            <person name="Jaenicke S."/>
            <person name="Schneider J."/>
            <person name="Trost E."/>
            <person name="Tauch A."/>
        </authorList>
    </citation>
    <scope>NUCLEOTIDE SEQUENCE [LARGE SCALE GENOMIC DNA]</scope>
    <source>
        <strain evidence="5">DSM 45100 / JCM 12819 / CCUG 50093 / GTC 2026 / SICGH 158</strain>
    </source>
</reference>
<dbReference type="InterPro" id="IPR001498">
    <property type="entry name" value="Impact_N"/>
</dbReference>
<dbReference type="Pfam" id="PF01205">
    <property type="entry name" value="Impact_N"/>
    <property type="match status" value="1"/>
</dbReference>
<evidence type="ECO:0000313" key="4">
    <source>
        <dbReference type="EMBL" id="AEI09173.1"/>
    </source>
</evidence>
<dbReference type="InterPro" id="IPR036956">
    <property type="entry name" value="Impact_N_sf"/>
</dbReference>
<proteinExistence type="inferred from homology"/>
<dbReference type="InterPro" id="IPR023582">
    <property type="entry name" value="Impact"/>
</dbReference>
<sequence length="266" mass="28943">MGFPIEYQLNLICAGCPHGVGVLLCGYFVCACNHGFVHSPNPNCDNDSMPTKAEDYLCPAPHSGKVAARAEIEIKRSHFIGLAARTPTEESARDFIASVRSTYPDARHHCSAYIIHQVAAQPIERSSDDGEPSGTAGKPMLEVVRGIEDITVVVVRYFGGVLLGTGGLVRAYQDATRHALGELSLVRRRQRQLFRFQLDHAEAGRVEADIRATGFDVQEVDYGAKVTMRVATDDGEELANRIAALTGGQVEVERDGQAWVESPHAQ</sequence>
<comment type="similarity">
    <text evidence="1">Belongs to the IMPACT family.</text>
</comment>
<evidence type="ECO:0000313" key="5">
    <source>
        <dbReference type="Proteomes" id="UP000000492"/>
    </source>
</evidence>
<evidence type="ECO:0000259" key="2">
    <source>
        <dbReference type="Pfam" id="PF01205"/>
    </source>
</evidence>
<dbReference type="Pfam" id="PF09186">
    <property type="entry name" value="DUF1949"/>
    <property type="match status" value="1"/>
</dbReference>
<evidence type="ECO:0000256" key="1">
    <source>
        <dbReference type="ARBA" id="ARBA00007665"/>
    </source>
</evidence>
<dbReference type="KEGG" id="crd:CRES_0817"/>
<evidence type="ECO:0000259" key="3">
    <source>
        <dbReference type="Pfam" id="PF09186"/>
    </source>
</evidence>
<dbReference type="InterPro" id="IPR015269">
    <property type="entry name" value="UPF0029_Impact_C"/>
</dbReference>
<dbReference type="AlphaFoldDB" id="F8E0D2"/>
<dbReference type="HOGENOM" id="CLU_083552_2_0_11"/>
<dbReference type="Gene3D" id="3.30.230.30">
    <property type="entry name" value="Impact, N-terminal domain"/>
    <property type="match status" value="1"/>
</dbReference>
<dbReference type="GO" id="GO:0005737">
    <property type="term" value="C:cytoplasm"/>
    <property type="evidence" value="ECO:0007669"/>
    <property type="project" value="TreeGrafter"/>
</dbReference>
<dbReference type="GO" id="GO:0006446">
    <property type="term" value="P:regulation of translational initiation"/>
    <property type="evidence" value="ECO:0007669"/>
    <property type="project" value="TreeGrafter"/>
</dbReference>
<feature type="domain" description="UPF0029" evidence="3">
    <location>
        <begin position="197"/>
        <end position="249"/>
    </location>
</feature>
<feature type="domain" description="Impact N-terminal" evidence="2">
    <location>
        <begin position="75"/>
        <end position="180"/>
    </location>
</feature>
<dbReference type="EMBL" id="CP002857">
    <property type="protein sequence ID" value="AEI09173.1"/>
    <property type="molecule type" value="Genomic_DNA"/>
</dbReference>
<accession>F8E0D2</accession>